<feature type="transmembrane region" description="Helical" evidence="2">
    <location>
        <begin position="32"/>
        <end position="58"/>
    </location>
</feature>
<keyword evidence="2" id="KW-1133">Transmembrane helix</keyword>
<evidence type="ECO:0000256" key="2">
    <source>
        <dbReference type="SAM" id="Phobius"/>
    </source>
</evidence>
<dbReference type="InterPro" id="IPR019690">
    <property type="entry name" value="DUF2569"/>
</dbReference>
<name>A0A2S8FWN2_9BACT</name>
<gene>
    <name evidence="3" type="ORF">C5Y98_11385</name>
</gene>
<keyword evidence="2" id="KW-0472">Membrane</keyword>
<evidence type="ECO:0000313" key="3">
    <source>
        <dbReference type="EMBL" id="PQO36591.1"/>
    </source>
</evidence>
<feature type="transmembrane region" description="Helical" evidence="2">
    <location>
        <begin position="112"/>
        <end position="131"/>
    </location>
</feature>
<dbReference type="RefSeq" id="WP_105354283.1">
    <property type="nucleotide sequence ID" value="NZ_PUIB01000012.1"/>
</dbReference>
<reference evidence="3 4" key="1">
    <citation type="submission" date="2018-02" db="EMBL/GenBank/DDBJ databases">
        <title>Comparative genomes isolates from brazilian mangrove.</title>
        <authorList>
            <person name="Araujo J.E."/>
            <person name="Taketani R.G."/>
            <person name="Silva M.C.P."/>
            <person name="Loureco M.V."/>
            <person name="Andreote F.D."/>
        </authorList>
    </citation>
    <scope>NUCLEOTIDE SEQUENCE [LARGE SCALE GENOMIC DNA]</scope>
    <source>
        <strain evidence="3 4">NAP PRIS-MGV</strain>
    </source>
</reference>
<keyword evidence="2" id="KW-0812">Transmembrane</keyword>
<organism evidence="3 4">
    <name type="scientific">Blastopirellula marina</name>
    <dbReference type="NCBI Taxonomy" id="124"/>
    <lineage>
        <taxon>Bacteria</taxon>
        <taxon>Pseudomonadati</taxon>
        <taxon>Planctomycetota</taxon>
        <taxon>Planctomycetia</taxon>
        <taxon>Pirellulales</taxon>
        <taxon>Pirellulaceae</taxon>
        <taxon>Blastopirellula</taxon>
    </lineage>
</organism>
<evidence type="ECO:0000256" key="1">
    <source>
        <dbReference type="SAM" id="MobiDB-lite"/>
    </source>
</evidence>
<sequence length="177" mass="19804">MDPYASPAIETKQEDNRSTNDENNKLNGIGGWLILVAIGIVISPIRVAMTILTTYPSIFASGTWSQLTTPGSEHYNVLWAPIIIGEIVINSLQLLACLYLAYLFFAKKATFPYWYIGLSLFVTAFIVVDAFAVKLVLPEAPMFDLDTLKELVRSLISCMIWIPYMLSSRRVQATFTN</sequence>
<dbReference type="AlphaFoldDB" id="A0A2S8FWN2"/>
<feature type="compositionally biased region" description="Basic and acidic residues" evidence="1">
    <location>
        <begin position="11"/>
        <end position="22"/>
    </location>
</feature>
<protein>
    <submittedName>
        <fullName evidence="3">DUF2569 domain-containing protein</fullName>
    </submittedName>
</protein>
<proteinExistence type="predicted"/>
<dbReference type="EMBL" id="PUIB01000012">
    <property type="protein sequence ID" value="PQO36591.1"/>
    <property type="molecule type" value="Genomic_DNA"/>
</dbReference>
<feature type="region of interest" description="Disordered" evidence="1">
    <location>
        <begin position="1"/>
        <end position="22"/>
    </location>
</feature>
<dbReference type="OrthoDB" id="9155572at2"/>
<evidence type="ECO:0000313" key="4">
    <source>
        <dbReference type="Proteomes" id="UP000239388"/>
    </source>
</evidence>
<dbReference type="Pfam" id="PF10754">
    <property type="entry name" value="DUF2569"/>
    <property type="match status" value="1"/>
</dbReference>
<comment type="caution">
    <text evidence="3">The sequence shown here is derived from an EMBL/GenBank/DDBJ whole genome shotgun (WGS) entry which is preliminary data.</text>
</comment>
<dbReference type="Proteomes" id="UP000239388">
    <property type="component" value="Unassembled WGS sequence"/>
</dbReference>
<accession>A0A2S8FWN2</accession>
<feature type="transmembrane region" description="Helical" evidence="2">
    <location>
        <begin position="78"/>
        <end position="105"/>
    </location>
</feature>